<organism evidence="2 3">
    <name type="scientific">Paspalum notatum var. saurae</name>
    <dbReference type="NCBI Taxonomy" id="547442"/>
    <lineage>
        <taxon>Eukaryota</taxon>
        <taxon>Viridiplantae</taxon>
        <taxon>Streptophyta</taxon>
        <taxon>Embryophyta</taxon>
        <taxon>Tracheophyta</taxon>
        <taxon>Spermatophyta</taxon>
        <taxon>Magnoliopsida</taxon>
        <taxon>Liliopsida</taxon>
        <taxon>Poales</taxon>
        <taxon>Poaceae</taxon>
        <taxon>PACMAD clade</taxon>
        <taxon>Panicoideae</taxon>
        <taxon>Andropogonodae</taxon>
        <taxon>Paspaleae</taxon>
        <taxon>Paspalinae</taxon>
        <taxon>Paspalum</taxon>
    </lineage>
</organism>
<protein>
    <submittedName>
        <fullName evidence="2">Uncharacterized protein</fullName>
    </submittedName>
</protein>
<evidence type="ECO:0000313" key="3">
    <source>
        <dbReference type="Proteomes" id="UP001341281"/>
    </source>
</evidence>
<sequence>MEEKETDLRSGPSKADRVGPLTHLATNPHEPPRPFRFGRPPPYLSSRSASSATARRPSPPPPPPRVASSPQSASSELSPEPASRPATPPGPSSPATTPAAGSPLGRLPQPPDAAPPRSPPPPSPGTSGGARRDHRPAATGTDATSLPPRSPSVRSRPPKTAAAGLAKRAFPDPAHRAGAAKASDDKQAPPAAPLAAKA</sequence>
<name>A0AAQ3TJ10_PASNO</name>
<gene>
    <name evidence="2" type="ORF">U9M48_021183</name>
</gene>
<reference evidence="2 3" key="1">
    <citation type="submission" date="2024-02" db="EMBL/GenBank/DDBJ databases">
        <title>High-quality chromosome-scale genome assembly of Pensacola bahiagrass (Paspalum notatum Flugge var. saurae).</title>
        <authorList>
            <person name="Vega J.M."/>
            <person name="Podio M."/>
            <person name="Orjuela J."/>
            <person name="Siena L.A."/>
            <person name="Pessino S.C."/>
            <person name="Combes M.C."/>
            <person name="Mariac C."/>
            <person name="Albertini E."/>
            <person name="Pupilli F."/>
            <person name="Ortiz J.P.A."/>
            <person name="Leblanc O."/>
        </authorList>
    </citation>
    <scope>NUCLEOTIDE SEQUENCE [LARGE SCALE GENOMIC DNA]</scope>
    <source>
        <strain evidence="2">R1</strain>
        <tissue evidence="2">Leaf</tissue>
    </source>
</reference>
<feature type="region of interest" description="Disordered" evidence="1">
    <location>
        <begin position="1"/>
        <end position="198"/>
    </location>
</feature>
<feature type="compositionally biased region" description="Low complexity" evidence="1">
    <location>
        <begin position="44"/>
        <end position="56"/>
    </location>
</feature>
<dbReference type="Proteomes" id="UP001341281">
    <property type="component" value="Chromosome 04"/>
</dbReference>
<evidence type="ECO:0000256" key="1">
    <source>
        <dbReference type="SAM" id="MobiDB-lite"/>
    </source>
</evidence>
<evidence type="ECO:0000313" key="2">
    <source>
        <dbReference type="EMBL" id="WVZ72774.1"/>
    </source>
</evidence>
<feature type="compositionally biased region" description="Low complexity" evidence="1">
    <location>
        <begin position="66"/>
        <end position="85"/>
    </location>
</feature>
<keyword evidence="3" id="KW-1185">Reference proteome</keyword>
<accession>A0AAQ3TJ10</accession>
<proteinExistence type="predicted"/>
<feature type="compositionally biased region" description="Low complexity" evidence="1">
    <location>
        <begin position="93"/>
        <end position="103"/>
    </location>
</feature>
<dbReference type="EMBL" id="CP144748">
    <property type="protein sequence ID" value="WVZ72774.1"/>
    <property type="molecule type" value="Genomic_DNA"/>
</dbReference>
<feature type="compositionally biased region" description="Pro residues" evidence="1">
    <location>
        <begin position="108"/>
        <end position="124"/>
    </location>
</feature>
<dbReference type="AlphaFoldDB" id="A0AAQ3TJ10"/>